<dbReference type="CDD" id="cd00090">
    <property type="entry name" value="HTH_ARSR"/>
    <property type="match status" value="1"/>
</dbReference>
<reference evidence="5 6" key="1">
    <citation type="submission" date="2019-03" db="EMBL/GenBank/DDBJ databases">
        <title>Genomic Encyclopedia of Type Strains, Phase III (KMG-III): the genomes of soil and plant-associated and newly described type strains.</title>
        <authorList>
            <person name="Whitman W."/>
        </authorList>
    </citation>
    <scope>NUCLEOTIDE SEQUENCE [LARGE SCALE GENOMIC DNA]</scope>
    <source>
        <strain evidence="5 6">VKM Ac-2575</strain>
    </source>
</reference>
<dbReference type="OrthoDB" id="3569145at2"/>
<dbReference type="GO" id="GO:0003700">
    <property type="term" value="F:DNA-binding transcription factor activity"/>
    <property type="evidence" value="ECO:0007669"/>
    <property type="project" value="InterPro"/>
</dbReference>
<dbReference type="InterPro" id="IPR011991">
    <property type="entry name" value="ArsR-like_HTH"/>
</dbReference>
<evidence type="ECO:0000256" key="1">
    <source>
        <dbReference type="ARBA" id="ARBA00023015"/>
    </source>
</evidence>
<comment type="caution">
    <text evidence="5">The sequence shown here is derived from an EMBL/GenBank/DDBJ whole genome shotgun (WGS) entry which is preliminary data.</text>
</comment>
<dbReference type="GO" id="GO:0003677">
    <property type="term" value="F:DNA binding"/>
    <property type="evidence" value="ECO:0007669"/>
    <property type="project" value="UniProtKB-KW"/>
</dbReference>
<dbReference type="AlphaFoldDB" id="A0A4R7TJ98"/>
<keyword evidence="6" id="KW-1185">Reference proteome</keyword>
<dbReference type="InterPro" id="IPR001845">
    <property type="entry name" value="HTH_ArsR_DNA-bd_dom"/>
</dbReference>
<dbReference type="Gene3D" id="1.10.10.10">
    <property type="entry name" value="Winged helix-like DNA-binding domain superfamily/Winged helix DNA-binding domain"/>
    <property type="match status" value="1"/>
</dbReference>
<dbReference type="PANTHER" id="PTHR43132:SF2">
    <property type="entry name" value="ARSENICAL RESISTANCE OPERON REPRESSOR ARSR-RELATED"/>
    <property type="match status" value="1"/>
</dbReference>
<dbReference type="EMBL" id="SOCE01000001">
    <property type="protein sequence ID" value="TDU91617.1"/>
    <property type="molecule type" value="Genomic_DNA"/>
</dbReference>
<sequence length="339" mass="36490">MTVQSGQAGLALQTHSPRHTELFLGGLDRVRVAVAPAPMASLVSLVVDALGGPRQGIAPEWIRTVRRALPADAAQAVTPMFDRTRALLPACLTPLGIDGSPVQDQLTRVADLSPDDLSQGVEELTPGEPPLPWRGALRRPRQWTSLYVKVLTAAWKAYAPIWQQSTALRTREAERIGAAVVTGGLDVLLSNLSTRVRYADETLYLSDRHPYRVELADRPLVLVPLVSGSAASVFNLDEPDRAWLGYPVPGLERLGTRSVATATDSLSLLLGPIRAAILRALDRPNSMGGVAEHLDAGPSTATYHCTQLASAGLVVRQRVGREVRIQRTPRGDALVDLLS</sequence>
<proteinExistence type="predicted"/>
<feature type="domain" description="HTH arsR-type" evidence="4">
    <location>
        <begin position="264"/>
        <end position="339"/>
    </location>
</feature>
<dbReference type="InterPro" id="IPR036390">
    <property type="entry name" value="WH_DNA-bd_sf"/>
</dbReference>
<evidence type="ECO:0000313" key="5">
    <source>
        <dbReference type="EMBL" id="TDU91617.1"/>
    </source>
</evidence>
<name>A0A4R7TJ98_9ACTN</name>
<keyword evidence="2" id="KW-0238">DNA-binding</keyword>
<dbReference type="Proteomes" id="UP000295151">
    <property type="component" value="Unassembled WGS sequence"/>
</dbReference>
<evidence type="ECO:0000313" key="6">
    <source>
        <dbReference type="Proteomes" id="UP000295151"/>
    </source>
</evidence>
<protein>
    <submittedName>
        <fullName evidence="5">Helix-turn-helix protein</fullName>
    </submittedName>
</protein>
<accession>A0A4R7TJ98</accession>
<keyword evidence="3" id="KW-0804">Transcription</keyword>
<dbReference type="PANTHER" id="PTHR43132">
    <property type="entry name" value="ARSENICAL RESISTANCE OPERON REPRESSOR ARSR-RELATED"/>
    <property type="match status" value="1"/>
</dbReference>
<evidence type="ECO:0000259" key="4">
    <source>
        <dbReference type="SMART" id="SM00418"/>
    </source>
</evidence>
<keyword evidence="1" id="KW-0805">Transcription regulation</keyword>
<organism evidence="5 6">
    <name type="scientific">Kribbella voronezhensis</name>
    <dbReference type="NCBI Taxonomy" id="2512212"/>
    <lineage>
        <taxon>Bacteria</taxon>
        <taxon>Bacillati</taxon>
        <taxon>Actinomycetota</taxon>
        <taxon>Actinomycetes</taxon>
        <taxon>Propionibacteriales</taxon>
        <taxon>Kribbellaceae</taxon>
        <taxon>Kribbella</taxon>
    </lineage>
</organism>
<gene>
    <name evidence="5" type="ORF">EV138_5226</name>
</gene>
<dbReference type="InterPro" id="IPR051011">
    <property type="entry name" value="Metal_resp_trans_reg"/>
</dbReference>
<evidence type="ECO:0000256" key="2">
    <source>
        <dbReference type="ARBA" id="ARBA00023125"/>
    </source>
</evidence>
<dbReference type="InterPro" id="IPR036388">
    <property type="entry name" value="WH-like_DNA-bd_sf"/>
</dbReference>
<evidence type="ECO:0000256" key="3">
    <source>
        <dbReference type="ARBA" id="ARBA00023163"/>
    </source>
</evidence>
<dbReference type="RefSeq" id="WP_133981336.1">
    <property type="nucleotide sequence ID" value="NZ_SOCE01000001.1"/>
</dbReference>
<dbReference type="SUPFAM" id="SSF46785">
    <property type="entry name" value="Winged helix' DNA-binding domain"/>
    <property type="match status" value="1"/>
</dbReference>
<dbReference type="SMART" id="SM00418">
    <property type="entry name" value="HTH_ARSR"/>
    <property type="match status" value="1"/>
</dbReference>